<feature type="transmembrane region" description="Helical" evidence="6">
    <location>
        <begin position="712"/>
        <end position="735"/>
    </location>
</feature>
<dbReference type="Pfam" id="PF03176">
    <property type="entry name" value="MMPL"/>
    <property type="match status" value="2"/>
</dbReference>
<comment type="subcellular location">
    <subcellularLocation>
        <location evidence="1">Cell membrane</location>
        <topology evidence="1">Multi-pass membrane protein</topology>
    </subcellularLocation>
</comment>
<keyword evidence="4 6" id="KW-1133">Transmembrane helix</keyword>
<feature type="transmembrane region" description="Helical" evidence="6">
    <location>
        <begin position="232"/>
        <end position="249"/>
    </location>
</feature>
<keyword evidence="9" id="KW-1185">Reference proteome</keyword>
<dbReference type="InterPro" id="IPR004869">
    <property type="entry name" value="MMPL_dom"/>
</dbReference>
<dbReference type="Gene3D" id="1.20.1640.10">
    <property type="entry name" value="Multidrug efflux transporter AcrB transmembrane domain"/>
    <property type="match status" value="2"/>
</dbReference>
<protein>
    <submittedName>
        <fullName evidence="8">MMPL family transporter</fullName>
    </submittedName>
</protein>
<accession>A0ABZ1CCH3</accession>
<feature type="transmembrane region" description="Helical" evidence="6">
    <location>
        <begin position="358"/>
        <end position="384"/>
    </location>
</feature>
<dbReference type="InterPro" id="IPR050545">
    <property type="entry name" value="Mycobact_MmpL"/>
</dbReference>
<evidence type="ECO:0000256" key="6">
    <source>
        <dbReference type="SAM" id="Phobius"/>
    </source>
</evidence>
<evidence type="ECO:0000256" key="5">
    <source>
        <dbReference type="ARBA" id="ARBA00023136"/>
    </source>
</evidence>
<sequence length="780" mass="84712">MKDRITAALENFVFGNRAKLVVVFALLTALMAWFTSRTHVDASFKKSLPLDHPYIDTFTQYESDFGGANQIVIALMARNGDMFTPEFFAALREATDAVFFLPGVDRAQVQSLFTPNVRYVEVVDGGFAGGNVIPADFTPTPANFAKVKENIIKSGKLGQLVANDFSGAIISAQLLEVDPTTGERIDYIEVADALEKNIRGQFSGWAVDVRLGVHIIGFAKVIGDISDGAQNVLFFFAVAFVITGLLILFYSQSLKLTAFTLGCAFIAVLWQLGTLNALGFGLDPYSILVPFLIFAIGVSHGVQMMRAYRAEAFAGRNSVEAARAAFRQLLVPGGVALLTDTLGFVTMLIIKIEVIRELAITASLGVAVILITNLFLLPILLSYVKLPNHYREKIAGRRTRTDAAWKKVCIVMRPGVSATILLVCVGLGWWAFGQSQKVRIGDTQAGVPELRQTSRYNEDSRTITDKFSIGVDILKVIAEGGPNACVDYDVVTLMDQFQGHMSTVPGVQSIISLTSVAKTVNAGWNEGSLKWRILPSHPAALAQVVSPIETSTGLLNADGSVMPILIFLTDHRAETLTRVTDEVKAFAAANPSEKVKFRLASGNAGVMAATNEVVAAAQYPIVFWVFGAVITLCLITFRSVRAMLCIVLPLLLVSYLGYALMVALQIGLKTSTLPVVALGVGIGVDYGIYIFSRFMICRREGMAFEDAMFEAFTRTGSAVVFTGLTLAIGVSTWIFSELKFQADMGVLLTFMFLVNMIAAIVILPALARWLFGSRRVKTLD</sequence>
<dbReference type="PANTHER" id="PTHR33406:SF10">
    <property type="entry name" value="SSD DOMAIN-CONTAINING PROTEIN"/>
    <property type="match status" value="1"/>
</dbReference>
<gene>
    <name evidence="8" type="ORF">K1X11_006330</name>
</gene>
<keyword evidence="5 6" id="KW-0472">Membrane</keyword>
<evidence type="ECO:0000256" key="2">
    <source>
        <dbReference type="ARBA" id="ARBA00022475"/>
    </source>
</evidence>
<feature type="transmembrane region" description="Helical" evidence="6">
    <location>
        <begin position="617"/>
        <end position="637"/>
    </location>
</feature>
<feature type="domain" description="SSD" evidence="7">
    <location>
        <begin position="265"/>
        <end position="383"/>
    </location>
</feature>
<keyword evidence="2" id="KW-1003">Cell membrane</keyword>
<feature type="transmembrane region" description="Helical" evidence="6">
    <location>
        <begin position="256"/>
        <end position="273"/>
    </location>
</feature>
<feature type="transmembrane region" description="Helical" evidence="6">
    <location>
        <begin position="329"/>
        <end position="352"/>
    </location>
</feature>
<evidence type="ECO:0000256" key="1">
    <source>
        <dbReference type="ARBA" id="ARBA00004651"/>
    </source>
</evidence>
<proteinExistence type="predicted"/>
<evidence type="ECO:0000256" key="4">
    <source>
        <dbReference type="ARBA" id="ARBA00022989"/>
    </source>
</evidence>
<feature type="transmembrane region" description="Helical" evidence="6">
    <location>
        <begin position="747"/>
        <end position="771"/>
    </location>
</feature>
<reference evidence="8 9" key="1">
    <citation type="submission" date="2023-12" db="EMBL/GenBank/DDBJ databases">
        <title>Description of an unclassified Opitutus bacterium of Verrucomicrobiota.</title>
        <authorList>
            <person name="Zhang D.-F."/>
        </authorList>
    </citation>
    <scope>NUCLEOTIDE SEQUENCE [LARGE SCALE GENOMIC DNA]</scope>
    <source>
        <strain evidence="8 9">WL0086</strain>
    </source>
</reference>
<feature type="transmembrane region" description="Helical" evidence="6">
    <location>
        <begin position="285"/>
        <end position="308"/>
    </location>
</feature>
<dbReference type="SUPFAM" id="SSF82866">
    <property type="entry name" value="Multidrug efflux transporter AcrB transmembrane domain"/>
    <property type="match status" value="2"/>
</dbReference>
<dbReference type="EMBL" id="CP139781">
    <property type="protein sequence ID" value="WRQ89017.1"/>
    <property type="molecule type" value="Genomic_DNA"/>
</dbReference>
<evidence type="ECO:0000256" key="3">
    <source>
        <dbReference type="ARBA" id="ARBA00022692"/>
    </source>
</evidence>
<feature type="transmembrane region" description="Helical" evidence="6">
    <location>
        <begin position="672"/>
        <end position="691"/>
    </location>
</feature>
<dbReference type="Proteomes" id="UP000738431">
    <property type="component" value="Chromosome"/>
</dbReference>
<feature type="transmembrane region" description="Helical" evidence="6">
    <location>
        <begin position="644"/>
        <end position="666"/>
    </location>
</feature>
<evidence type="ECO:0000313" key="8">
    <source>
        <dbReference type="EMBL" id="WRQ89017.1"/>
    </source>
</evidence>
<organism evidence="8 9">
    <name type="scientific">Actomonas aquatica</name>
    <dbReference type="NCBI Taxonomy" id="2866162"/>
    <lineage>
        <taxon>Bacteria</taxon>
        <taxon>Pseudomonadati</taxon>
        <taxon>Verrucomicrobiota</taxon>
        <taxon>Opitutia</taxon>
        <taxon>Opitutales</taxon>
        <taxon>Opitutaceae</taxon>
        <taxon>Actomonas</taxon>
    </lineage>
</organism>
<dbReference type="PROSITE" id="PS50156">
    <property type="entry name" value="SSD"/>
    <property type="match status" value="1"/>
</dbReference>
<feature type="transmembrane region" description="Helical" evidence="6">
    <location>
        <begin position="20"/>
        <end position="36"/>
    </location>
</feature>
<keyword evidence="3 6" id="KW-0812">Transmembrane</keyword>
<dbReference type="PANTHER" id="PTHR33406">
    <property type="entry name" value="MEMBRANE PROTEIN MJ1562-RELATED"/>
    <property type="match status" value="1"/>
</dbReference>
<dbReference type="InterPro" id="IPR000731">
    <property type="entry name" value="SSD"/>
</dbReference>
<evidence type="ECO:0000313" key="9">
    <source>
        <dbReference type="Proteomes" id="UP000738431"/>
    </source>
</evidence>
<dbReference type="RefSeq" id="WP_225919417.1">
    <property type="nucleotide sequence ID" value="NZ_CP139781.1"/>
</dbReference>
<feature type="transmembrane region" description="Helical" evidence="6">
    <location>
        <begin position="405"/>
        <end position="432"/>
    </location>
</feature>
<name>A0ABZ1CCH3_9BACT</name>
<evidence type="ECO:0000259" key="7">
    <source>
        <dbReference type="PROSITE" id="PS50156"/>
    </source>
</evidence>